<dbReference type="InterPro" id="IPR036388">
    <property type="entry name" value="WH-like_DNA-bd_sf"/>
</dbReference>
<dbReference type="Gene3D" id="1.10.10.10">
    <property type="entry name" value="Winged helix-like DNA-binding domain superfamily/Winged helix DNA-binding domain"/>
    <property type="match status" value="1"/>
</dbReference>
<reference evidence="2 3" key="1">
    <citation type="submission" date="2016-06" db="EMBL/GenBank/DDBJ databases">
        <title>Genome sequence of halotolerant plant growth promoting strain of Halomonas elongata HEK1 isolated from salterns of Rann of Kutch, Gujarat, India.</title>
        <authorList>
            <person name="Gaba S."/>
            <person name="Singh R.N."/>
            <person name="Abrol S."/>
            <person name="Kaushik R."/>
            <person name="Saxena A.K."/>
        </authorList>
    </citation>
    <scope>NUCLEOTIDE SEQUENCE [LARGE SCALE GENOMIC DNA]</scope>
    <source>
        <strain evidence="2 3">HEK1</strain>
    </source>
</reference>
<proteinExistence type="predicted"/>
<comment type="caution">
    <text evidence="2">The sequence shown here is derived from an EMBL/GenBank/DDBJ whole genome shotgun (WGS) entry which is preliminary data.</text>
</comment>
<dbReference type="PATRIC" id="fig|2746.7.peg.1346"/>
<evidence type="ECO:0000313" key="2">
    <source>
        <dbReference type="EMBL" id="OBX36956.1"/>
    </source>
</evidence>
<sequence>MSVEAMSWAMNQQTVTDSGARFVLVGLANHADKHGRHAFPSNATLAEYTGLTGRTVTRKINDLLSAGIIKMGNQAIAAAHIERADQRPVVYDIVMTDLPEKRGDRKSSRKKRGDTDAATGCHSDEDGVTSMQERGDAVSPEPSFEPSPKPSNEPVAPGAEPADAPVEGELDLGGEPAQRIDEPRAAIPPDMPGPKDPTAKTFKPWANYAVAYRQRYGVYPIWNQRTAGQLGQLVDRVGANYAPGVAAYYLRMNNQLYVAKGHPVGLMLQDCETIAVQMQTGQQMTATRARQMDGTQANASAADEAKSLLAASGWED</sequence>
<evidence type="ECO:0000313" key="3">
    <source>
        <dbReference type="Proteomes" id="UP000092504"/>
    </source>
</evidence>
<dbReference type="Proteomes" id="UP000092504">
    <property type="component" value="Unassembled WGS sequence"/>
</dbReference>
<dbReference type="Pfam" id="PF13730">
    <property type="entry name" value="HTH_36"/>
    <property type="match status" value="1"/>
</dbReference>
<gene>
    <name evidence="2" type="ORF">A8U91_01304</name>
</gene>
<name>A0A1B8P3V8_HALEL</name>
<protein>
    <recommendedName>
        <fullName evidence="4">Helix-turn-helix domain-containing protein</fullName>
    </recommendedName>
</protein>
<evidence type="ECO:0000256" key="1">
    <source>
        <dbReference type="SAM" id="MobiDB-lite"/>
    </source>
</evidence>
<accession>A0A1B8P3V8</accession>
<dbReference type="EMBL" id="MAJD01000001">
    <property type="protein sequence ID" value="OBX36956.1"/>
    <property type="molecule type" value="Genomic_DNA"/>
</dbReference>
<feature type="region of interest" description="Disordered" evidence="1">
    <location>
        <begin position="101"/>
        <end position="176"/>
    </location>
</feature>
<dbReference type="AlphaFoldDB" id="A0A1B8P3V8"/>
<organism evidence="2 3">
    <name type="scientific">Halomonas elongata</name>
    <dbReference type="NCBI Taxonomy" id="2746"/>
    <lineage>
        <taxon>Bacteria</taxon>
        <taxon>Pseudomonadati</taxon>
        <taxon>Pseudomonadota</taxon>
        <taxon>Gammaproteobacteria</taxon>
        <taxon>Oceanospirillales</taxon>
        <taxon>Halomonadaceae</taxon>
        <taxon>Halomonas</taxon>
    </lineage>
</organism>
<evidence type="ECO:0008006" key="4">
    <source>
        <dbReference type="Google" id="ProtNLM"/>
    </source>
</evidence>
<dbReference type="InterPro" id="IPR036390">
    <property type="entry name" value="WH_DNA-bd_sf"/>
</dbReference>
<dbReference type="SUPFAM" id="SSF46785">
    <property type="entry name" value="Winged helix' DNA-binding domain"/>
    <property type="match status" value="1"/>
</dbReference>